<gene>
    <name evidence="2" type="ORF">EGYM00163_LOCUS27195</name>
</gene>
<sequence length="128" mass="14723">MDNIDRRQRETERDGERERERKREREERWHWNGDDPDLWEQVLQVTFGGIWPTNARGHNLLQAEGGPSLLRANVPCKTHGCWDRQIPGSCFEGYAHSATRPRCASLQHRQESPEPRALAHCGRSVGGA</sequence>
<organism evidence="2">
    <name type="scientific">Eutreptiella gymnastica</name>
    <dbReference type="NCBI Taxonomy" id="73025"/>
    <lineage>
        <taxon>Eukaryota</taxon>
        <taxon>Discoba</taxon>
        <taxon>Euglenozoa</taxon>
        <taxon>Euglenida</taxon>
        <taxon>Spirocuta</taxon>
        <taxon>Euglenophyceae</taxon>
        <taxon>Eutreptiales</taxon>
        <taxon>Eutreptiaceae</taxon>
        <taxon>Eutreptiella</taxon>
    </lineage>
</organism>
<evidence type="ECO:0000256" key="1">
    <source>
        <dbReference type="SAM" id="MobiDB-lite"/>
    </source>
</evidence>
<feature type="region of interest" description="Disordered" evidence="1">
    <location>
        <begin position="1"/>
        <end position="31"/>
    </location>
</feature>
<dbReference type="EMBL" id="HBJA01077580">
    <property type="protein sequence ID" value="CAE0816036.1"/>
    <property type="molecule type" value="Transcribed_RNA"/>
</dbReference>
<feature type="region of interest" description="Disordered" evidence="1">
    <location>
        <begin position="106"/>
        <end position="128"/>
    </location>
</feature>
<reference evidence="2" key="1">
    <citation type="submission" date="2021-01" db="EMBL/GenBank/DDBJ databases">
        <authorList>
            <person name="Corre E."/>
            <person name="Pelletier E."/>
            <person name="Niang G."/>
            <person name="Scheremetjew M."/>
            <person name="Finn R."/>
            <person name="Kale V."/>
            <person name="Holt S."/>
            <person name="Cochrane G."/>
            <person name="Meng A."/>
            <person name="Brown T."/>
            <person name="Cohen L."/>
        </authorList>
    </citation>
    <scope>NUCLEOTIDE SEQUENCE</scope>
    <source>
        <strain evidence="2">CCMP1594</strain>
    </source>
</reference>
<dbReference type="AlphaFoldDB" id="A0A7S4FUY4"/>
<protein>
    <submittedName>
        <fullName evidence="2">Uncharacterized protein</fullName>
    </submittedName>
</protein>
<proteinExistence type="predicted"/>
<name>A0A7S4FUY4_9EUGL</name>
<accession>A0A7S4FUY4</accession>
<evidence type="ECO:0000313" key="2">
    <source>
        <dbReference type="EMBL" id="CAE0816036.1"/>
    </source>
</evidence>